<accession>A0A565B6A7</accession>
<dbReference type="InterPro" id="IPR023614">
    <property type="entry name" value="Porin_dom_sf"/>
</dbReference>
<dbReference type="Proteomes" id="UP000489600">
    <property type="component" value="Unassembled WGS sequence"/>
</dbReference>
<evidence type="ECO:0000256" key="1">
    <source>
        <dbReference type="ARBA" id="ARBA00009624"/>
    </source>
</evidence>
<dbReference type="GO" id="GO:0008308">
    <property type="term" value="F:voltage-gated monoatomic anion channel activity"/>
    <property type="evidence" value="ECO:0007669"/>
    <property type="project" value="InterPro"/>
</dbReference>
<gene>
    <name evidence="2" type="ORF">ANE_LOCUS7643</name>
</gene>
<comment type="caution">
    <text evidence="2">The sequence shown here is derived from an EMBL/GenBank/DDBJ whole genome shotgun (WGS) entry which is preliminary data.</text>
</comment>
<dbReference type="EMBL" id="CABITT030000003">
    <property type="protein sequence ID" value="VVA97198.1"/>
    <property type="molecule type" value="Genomic_DNA"/>
</dbReference>
<proteinExistence type="inferred from homology"/>
<protein>
    <submittedName>
        <fullName evidence="2">Uncharacterized protein</fullName>
    </submittedName>
</protein>
<sequence length="251" mass="28058">MLALDFQGRGFFLLGEISLIQSADPDTVEMTLSQITLSPPYFKFANVRMKTWGVKNPWPRKPSVKEKLKPSSKGKLLMAAFIGPVTPSVMGLLTLYKKMNNALSFFPTHLYEFITCGDPPGLYSEIGKDIRAWFGFADILYEDHSFHKFLICYPPFCSNVTLNEQDQVLGEVSLKPNLKSLTSDLRFRSNNTVLMSTTIKEVAPGLAPGLSFISSFNALNNGKVELKFLHKYANLNASLGFLTDLDFLNPI</sequence>
<evidence type="ECO:0000313" key="3">
    <source>
        <dbReference type="Proteomes" id="UP000489600"/>
    </source>
</evidence>
<evidence type="ECO:0000313" key="2">
    <source>
        <dbReference type="EMBL" id="VVA97198.1"/>
    </source>
</evidence>
<comment type="similarity">
    <text evidence="1">Belongs to the eukaryotic mitochondrial porin (TC 1.B.8.1) family.</text>
</comment>
<dbReference type="InterPro" id="IPR001925">
    <property type="entry name" value="Porin_Euk"/>
</dbReference>
<dbReference type="Gene3D" id="2.40.160.10">
    <property type="entry name" value="Porin"/>
    <property type="match status" value="1"/>
</dbReference>
<dbReference type="PANTHER" id="PTHR11743:SF60">
    <property type="entry name" value="MITOCHONDRIAL OUTER MEMBRANE PROTEIN PORIN 1"/>
    <property type="match status" value="1"/>
</dbReference>
<organism evidence="2 3">
    <name type="scientific">Arabis nemorensis</name>
    <dbReference type="NCBI Taxonomy" id="586526"/>
    <lineage>
        <taxon>Eukaryota</taxon>
        <taxon>Viridiplantae</taxon>
        <taxon>Streptophyta</taxon>
        <taxon>Embryophyta</taxon>
        <taxon>Tracheophyta</taxon>
        <taxon>Spermatophyta</taxon>
        <taxon>Magnoliopsida</taxon>
        <taxon>eudicotyledons</taxon>
        <taxon>Gunneridae</taxon>
        <taxon>Pentapetalae</taxon>
        <taxon>rosids</taxon>
        <taxon>malvids</taxon>
        <taxon>Brassicales</taxon>
        <taxon>Brassicaceae</taxon>
        <taxon>Arabideae</taxon>
        <taxon>Arabis</taxon>
    </lineage>
</organism>
<name>A0A565B6A7_9BRAS</name>
<dbReference type="GO" id="GO:0005741">
    <property type="term" value="C:mitochondrial outer membrane"/>
    <property type="evidence" value="ECO:0007669"/>
    <property type="project" value="InterPro"/>
</dbReference>
<dbReference type="PANTHER" id="PTHR11743">
    <property type="entry name" value="VOLTAGE-DEPENDENT ANION-SELECTIVE CHANNEL"/>
    <property type="match status" value="1"/>
</dbReference>
<keyword evidence="3" id="KW-1185">Reference proteome</keyword>
<dbReference type="AlphaFoldDB" id="A0A565B6A7"/>
<reference evidence="2" key="1">
    <citation type="submission" date="2019-07" db="EMBL/GenBank/DDBJ databases">
        <authorList>
            <person name="Dittberner H."/>
        </authorList>
    </citation>
    <scope>NUCLEOTIDE SEQUENCE [LARGE SCALE GENOMIC DNA]</scope>
</reference>